<proteinExistence type="predicted"/>
<dbReference type="EMBL" id="JAKWBL010000004">
    <property type="protein sequence ID" value="MCH5600647.1"/>
    <property type="molecule type" value="Genomic_DNA"/>
</dbReference>
<accession>A0ABS9SQL3</accession>
<dbReference type="RefSeq" id="WP_240832982.1">
    <property type="nucleotide sequence ID" value="NZ_JAKWBL010000004.1"/>
</dbReference>
<dbReference type="PANTHER" id="PTHR22901:SF0">
    <property type="entry name" value="SIALATE O-ACETYLESTERASE"/>
    <property type="match status" value="1"/>
</dbReference>
<evidence type="ECO:0000313" key="1">
    <source>
        <dbReference type="EMBL" id="MCH5600647.1"/>
    </source>
</evidence>
<reference evidence="1 2" key="1">
    <citation type="submission" date="2022-02" db="EMBL/GenBank/DDBJ databases">
        <authorList>
            <person name="Min J."/>
        </authorList>
    </citation>
    <scope>NUCLEOTIDE SEQUENCE [LARGE SCALE GENOMIC DNA]</scope>
    <source>
        <strain evidence="1 2">GR10-1</strain>
    </source>
</reference>
<comment type="caution">
    <text evidence="1">The sequence shown here is derived from an EMBL/GenBank/DDBJ whole genome shotgun (WGS) entry which is preliminary data.</text>
</comment>
<gene>
    <name evidence="1" type="ORF">MKP09_23390</name>
</gene>
<keyword evidence="2" id="KW-1185">Reference proteome</keyword>
<evidence type="ECO:0000313" key="2">
    <source>
        <dbReference type="Proteomes" id="UP001202248"/>
    </source>
</evidence>
<sequence>MFKRMEVNGSKVNLYFDNAPNGFKLNNGKSATEFYIAGADKNFLPATVKIEKEKLVVFNSKIKDPVAVRFSFSNTAMSNIFSKEGLPVAPFRTDDWGWIRVK</sequence>
<dbReference type="InterPro" id="IPR039329">
    <property type="entry name" value="SIAE"/>
</dbReference>
<evidence type="ECO:0008006" key="3">
    <source>
        <dbReference type="Google" id="ProtNLM"/>
    </source>
</evidence>
<protein>
    <recommendedName>
        <fullName evidence="3">Sialate O-acetylesterase</fullName>
    </recommendedName>
</protein>
<dbReference type="Proteomes" id="UP001202248">
    <property type="component" value="Unassembled WGS sequence"/>
</dbReference>
<name>A0ABS9SQL3_9BACT</name>
<dbReference type="PANTHER" id="PTHR22901">
    <property type="entry name" value="SIALATE O-ACETYLESTERASE"/>
    <property type="match status" value="1"/>
</dbReference>
<organism evidence="1 2">
    <name type="scientific">Niabella ginsengisoli</name>
    <dbReference type="NCBI Taxonomy" id="522298"/>
    <lineage>
        <taxon>Bacteria</taxon>
        <taxon>Pseudomonadati</taxon>
        <taxon>Bacteroidota</taxon>
        <taxon>Chitinophagia</taxon>
        <taxon>Chitinophagales</taxon>
        <taxon>Chitinophagaceae</taxon>
        <taxon>Niabella</taxon>
    </lineage>
</organism>